<dbReference type="GeneID" id="303559855"/>
<dbReference type="Gene3D" id="3.40.50.2300">
    <property type="match status" value="1"/>
</dbReference>
<dbReference type="InterPro" id="IPR036388">
    <property type="entry name" value="WH-like_DNA-bd_sf"/>
</dbReference>
<accession>A0A9N7JKH5</accession>
<dbReference type="SMART" id="SM00862">
    <property type="entry name" value="Trans_reg_C"/>
    <property type="match status" value="1"/>
</dbReference>
<dbReference type="KEGG" id="csep:CP523_04040"/>
<dbReference type="SUPFAM" id="SSF46894">
    <property type="entry name" value="C-terminal effector domain of the bipartite response regulators"/>
    <property type="match status" value="1"/>
</dbReference>
<dbReference type="GO" id="GO:0032993">
    <property type="term" value="C:protein-DNA complex"/>
    <property type="evidence" value="ECO:0007669"/>
    <property type="project" value="TreeGrafter"/>
</dbReference>
<dbReference type="OrthoDB" id="9790442at2"/>
<dbReference type="GO" id="GO:0000156">
    <property type="term" value="F:phosphorelay response regulator activity"/>
    <property type="evidence" value="ECO:0007669"/>
    <property type="project" value="TreeGrafter"/>
</dbReference>
<dbReference type="Gene3D" id="6.10.250.690">
    <property type="match status" value="1"/>
</dbReference>
<comment type="function">
    <text evidence="7">May play the central regulatory role in sporulation. It may be an element of the effector pathway responsible for the activation of sporulation genes in response to nutritional stress. Spo0A may act in concert with spo0H (a sigma factor) to control the expression of some genes that are critical to the sporulation process.</text>
</comment>
<organism evidence="12 14">
    <name type="scientific">Clostridium septicum</name>
    <dbReference type="NCBI Taxonomy" id="1504"/>
    <lineage>
        <taxon>Bacteria</taxon>
        <taxon>Bacillati</taxon>
        <taxon>Bacillota</taxon>
        <taxon>Clostridia</taxon>
        <taxon>Eubacteriales</taxon>
        <taxon>Clostridiaceae</taxon>
        <taxon>Clostridium</taxon>
    </lineage>
</organism>
<dbReference type="RefSeq" id="WP_066676919.1">
    <property type="nucleotide sequence ID" value="NZ_CABMIZ010000020.1"/>
</dbReference>
<evidence type="ECO:0000256" key="6">
    <source>
        <dbReference type="ARBA" id="ARBA00023163"/>
    </source>
</evidence>
<dbReference type="FunFam" id="1.10.10.10:FF:000018">
    <property type="entry name" value="DNA-binding response regulator ResD"/>
    <property type="match status" value="1"/>
</dbReference>
<dbReference type="EMBL" id="CP023671">
    <property type="protein sequence ID" value="AYE33699.1"/>
    <property type="molecule type" value="Genomic_DNA"/>
</dbReference>
<dbReference type="GO" id="GO:0006355">
    <property type="term" value="P:regulation of DNA-templated transcription"/>
    <property type="evidence" value="ECO:0007669"/>
    <property type="project" value="InterPro"/>
</dbReference>
<evidence type="ECO:0000256" key="9">
    <source>
        <dbReference type="PROSITE-ProRule" id="PRU01091"/>
    </source>
</evidence>
<reference evidence="13" key="2">
    <citation type="submission" date="2022-06" db="EMBL/GenBank/DDBJ databases">
        <authorList>
            <person name="Holder M.E."/>
            <person name="Ajami N.J."/>
            <person name="Petrosino J.F."/>
        </authorList>
    </citation>
    <scope>NUCLEOTIDE SEQUENCE</scope>
    <source>
        <strain evidence="13">RMA 8861</strain>
    </source>
</reference>
<keyword evidence="6" id="KW-0804">Transcription</keyword>
<dbReference type="InterPro" id="IPR039420">
    <property type="entry name" value="WalR-like"/>
</dbReference>
<gene>
    <name evidence="12" type="ORF">CP523_04040</name>
    <name evidence="13" type="ORF">NH397_12280</name>
</gene>
<dbReference type="Proteomes" id="UP000280586">
    <property type="component" value="Chromosome"/>
</dbReference>
<evidence type="ECO:0000313" key="15">
    <source>
        <dbReference type="Proteomes" id="UP001055437"/>
    </source>
</evidence>
<dbReference type="AlphaFoldDB" id="A0A9N7JKH5"/>
<proteinExistence type="predicted"/>
<evidence type="ECO:0000313" key="12">
    <source>
        <dbReference type="EMBL" id="AYE33699.1"/>
    </source>
</evidence>
<evidence type="ECO:0000256" key="7">
    <source>
        <dbReference type="ARBA" id="ARBA00024867"/>
    </source>
</evidence>
<dbReference type="InterPro" id="IPR001789">
    <property type="entry name" value="Sig_transdc_resp-reg_receiver"/>
</dbReference>
<dbReference type="PROSITE" id="PS51755">
    <property type="entry name" value="OMPR_PHOB"/>
    <property type="match status" value="1"/>
</dbReference>
<dbReference type="Gene3D" id="1.10.10.10">
    <property type="entry name" value="Winged helix-like DNA-binding domain superfamily/Winged helix DNA-binding domain"/>
    <property type="match status" value="1"/>
</dbReference>
<dbReference type="SMART" id="SM00448">
    <property type="entry name" value="REC"/>
    <property type="match status" value="1"/>
</dbReference>
<evidence type="ECO:0000313" key="14">
    <source>
        <dbReference type="Proteomes" id="UP000280586"/>
    </source>
</evidence>
<evidence type="ECO:0000256" key="3">
    <source>
        <dbReference type="ARBA" id="ARBA00023012"/>
    </source>
</evidence>
<dbReference type="CDD" id="cd17574">
    <property type="entry name" value="REC_OmpR"/>
    <property type="match status" value="1"/>
</dbReference>
<dbReference type="Pfam" id="PF00486">
    <property type="entry name" value="Trans_reg_C"/>
    <property type="match status" value="1"/>
</dbReference>
<evidence type="ECO:0000256" key="1">
    <source>
        <dbReference type="ARBA" id="ARBA00018672"/>
    </source>
</evidence>
<keyword evidence="4" id="KW-0805">Transcription regulation</keyword>
<dbReference type="Pfam" id="PF00072">
    <property type="entry name" value="Response_reg"/>
    <property type="match status" value="1"/>
</dbReference>
<dbReference type="Proteomes" id="UP001055437">
    <property type="component" value="Chromosome"/>
</dbReference>
<dbReference type="FunFam" id="3.40.50.2300:FF:000001">
    <property type="entry name" value="DNA-binding response regulator PhoB"/>
    <property type="match status" value="1"/>
</dbReference>
<feature type="DNA-binding region" description="OmpR/PhoB-type" evidence="9">
    <location>
        <begin position="139"/>
        <end position="238"/>
    </location>
</feature>
<sequence length="238" mass="27720">MDKEKILIVDDEKEIRDLVEIYLKGEGYNTLKAENGEEALDILKTNEVDLIILDIMMPKLNGIEACLKIREEREMPIIMLSAKSEDMDKILGLNTGADDYLTKPFNPLELVARVKSQLRRYKRFNNITIAEESKITKHINILEIDEITINLDTHEVFKEGVEIKLTPTEFDILVLLGTNRGKVFSIENIYNSVWKQDFMQSDNTVMVHIRKVREKIEHDPRNPRYIKTVWGVGYKIDR</sequence>
<reference evidence="12 14" key="1">
    <citation type="submission" date="2017-09" db="EMBL/GenBank/DDBJ databases">
        <authorList>
            <person name="Thomas P."/>
            <person name="Seyboldt C."/>
        </authorList>
    </citation>
    <scope>NUCLEOTIDE SEQUENCE [LARGE SCALE GENOMIC DNA]</scope>
    <source>
        <strain evidence="12 14">DSM 7534</strain>
    </source>
</reference>
<keyword evidence="2 8" id="KW-0597">Phosphoprotein</keyword>
<evidence type="ECO:0000313" key="13">
    <source>
        <dbReference type="EMBL" id="USS00258.1"/>
    </source>
</evidence>
<keyword evidence="3" id="KW-0902">Two-component regulatory system</keyword>
<keyword evidence="15" id="KW-1185">Reference proteome</keyword>
<dbReference type="PROSITE" id="PS50110">
    <property type="entry name" value="RESPONSE_REGULATORY"/>
    <property type="match status" value="1"/>
</dbReference>
<feature type="domain" description="Response regulatory" evidence="10">
    <location>
        <begin position="5"/>
        <end position="118"/>
    </location>
</feature>
<protein>
    <recommendedName>
        <fullName evidence="1">Stage 0 sporulation protein A homolog</fullName>
    </recommendedName>
</protein>
<evidence type="ECO:0000256" key="4">
    <source>
        <dbReference type="ARBA" id="ARBA00023015"/>
    </source>
</evidence>
<dbReference type="GO" id="GO:0000976">
    <property type="term" value="F:transcription cis-regulatory region binding"/>
    <property type="evidence" value="ECO:0007669"/>
    <property type="project" value="TreeGrafter"/>
</dbReference>
<evidence type="ECO:0000259" key="11">
    <source>
        <dbReference type="PROSITE" id="PS51755"/>
    </source>
</evidence>
<dbReference type="SUPFAM" id="SSF52172">
    <property type="entry name" value="CheY-like"/>
    <property type="match status" value="1"/>
</dbReference>
<dbReference type="CDD" id="cd00383">
    <property type="entry name" value="trans_reg_C"/>
    <property type="match status" value="1"/>
</dbReference>
<dbReference type="EMBL" id="CP099799">
    <property type="protein sequence ID" value="USS00258.1"/>
    <property type="molecule type" value="Genomic_DNA"/>
</dbReference>
<feature type="domain" description="OmpR/PhoB-type" evidence="11">
    <location>
        <begin position="139"/>
        <end position="238"/>
    </location>
</feature>
<dbReference type="GO" id="GO:0005829">
    <property type="term" value="C:cytosol"/>
    <property type="evidence" value="ECO:0007669"/>
    <property type="project" value="TreeGrafter"/>
</dbReference>
<dbReference type="InterPro" id="IPR011006">
    <property type="entry name" value="CheY-like_superfamily"/>
</dbReference>
<evidence type="ECO:0000256" key="5">
    <source>
        <dbReference type="ARBA" id="ARBA00023125"/>
    </source>
</evidence>
<evidence type="ECO:0000256" key="8">
    <source>
        <dbReference type="PROSITE-ProRule" id="PRU00169"/>
    </source>
</evidence>
<dbReference type="PANTHER" id="PTHR48111">
    <property type="entry name" value="REGULATOR OF RPOS"/>
    <property type="match status" value="1"/>
</dbReference>
<dbReference type="InterPro" id="IPR001867">
    <property type="entry name" value="OmpR/PhoB-type_DNA-bd"/>
</dbReference>
<evidence type="ECO:0000259" key="10">
    <source>
        <dbReference type="PROSITE" id="PS50110"/>
    </source>
</evidence>
<feature type="modified residue" description="4-aspartylphosphate" evidence="8">
    <location>
        <position position="54"/>
    </location>
</feature>
<keyword evidence="5 9" id="KW-0238">DNA-binding</keyword>
<dbReference type="InterPro" id="IPR016032">
    <property type="entry name" value="Sig_transdc_resp-reg_C-effctor"/>
</dbReference>
<name>A0A9N7JKH5_CLOSE</name>
<dbReference type="PANTHER" id="PTHR48111:SF2">
    <property type="entry name" value="RESPONSE REGULATOR SAER"/>
    <property type="match status" value="1"/>
</dbReference>
<evidence type="ECO:0000256" key="2">
    <source>
        <dbReference type="ARBA" id="ARBA00022553"/>
    </source>
</evidence>